<dbReference type="OrthoDB" id="8036461at2"/>
<dbReference type="Gene3D" id="3.40.50.300">
    <property type="entry name" value="P-loop containing nucleotide triphosphate hydrolases"/>
    <property type="match status" value="2"/>
</dbReference>
<protein>
    <submittedName>
        <fullName evidence="11">Peptide/nickel transport system ATP-binding protein</fullName>
    </submittedName>
</protein>
<organism evidence="11 12">
    <name type="scientific">Neomesorhizobium albiziae</name>
    <dbReference type="NCBI Taxonomy" id="335020"/>
    <lineage>
        <taxon>Bacteria</taxon>
        <taxon>Pseudomonadati</taxon>
        <taxon>Pseudomonadota</taxon>
        <taxon>Alphaproteobacteria</taxon>
        <taxon>Hyphomicrobiales</taxon>
        <taxon>Phyllobacteriaceae</taxon>
        <taxon>Neomesorhizobium</taxon>
    </lineage>
</organism>
<proteinExistence type="inferred from homology"/>
<dbReference type="Pfam" id="PF08352">
    <property type="entry name" value="oligo_HPY"/>
    <property type="match status" value="2"/>
</dbReference>
<keyword evidence="6" id="KW-0547">Nucleotide-binding</keyword>
<accession>A0A1I4CBJ6</accession>
<evidence type="ECO:0000256" key="4">
    <source>
        <dbReference type="ARBA" id="ARBA00022475"/>
    </source>
</evidence>
<dbReference type="NCBIfam" id="TIGR01727">
    <property type="entry name" value="oligo_HPY"/>
    <property type="match status" value="1"/>
</dbReference>
<evidence type="ECO:0000259" key="10">
    <source>
        <dbReference type="PROSITE" id="PS50893"/>
    </source>
</evidence>
<evidence type="ECO:0000256" key="7">
    <source>
        <dbReference type="ARBA" id="ARBA00022840"/>
    </source>
</evidence>
<evidence type="ECO:0000313" key="12">
    <source>
        <dbReference type="Proteomes" id="UP000323300"/>
    </source>
</evidence>
<dbReference type="InterPro" id="IPR003593">
    <property type="entry name" value="AAA+_ATPase"/>
</dbReference>
<dbReference type="CDD" id="cd03257">
    <property type="entry name" value="ABC_NikE_OppD_transporters"/>
    <property type="match status" value="2"/>
</dbReference>
<reference evidence="11 12" key="1">
    <citation type="submission" date="2016-10" db="EMBL/GenBank/DDBJ databases">
        <authorList>
            <person name="Varghese N."/>
            <person name="Submissions S."/>
        </authorList>
    </citation>
    <scope>NUCLEOTIDE SEQUENCE [LARGE SCALE GENOMIC DNA]</scope>
    <source>
        <strain evidence="11 12">DSM 21822</strain>
    </source>
</reference>
<dbReference type="GO" id="GO:0015833">
    <property type="term" value="P:peptide transport"/>
    <property type="evidence" value="ECO:0007669"/>
    <property type="project" value="InterPro"/>
</dbReference>
<keyword evidence="4" id="KW-1003">Cell membrane</keyword>
<evidence type="ECO:0000256" key="8">
    <source>
        <dbReference type="ARBA" id="ARBA00022967"/>
    </source>
</evidence>
<evidence type="ECO:0000256" key="1">
    <source>
        <dbReference type="ARBA" id="ARBA00004417"/>
    </source>
</evidence>
<name>A0A1I4CBJ6_9HYPH</name>
<evidence type="ECO:0000256" key="5">
    <source>
        <dbReference type="ARBA" id="ARBA00022519"/>
    </source>
</evidence>
<dbReference type="RefSeq" id="WP_149761937.1">
    <property type="nucleotide sequence ID" value="NZ_BSPE01000004.1"/>
</dbReference>
<keyword evidence="5" id="KW-0997">Cell inner membrane</keyword>
<evidence type="ECO:0000256" key="3">
    <source>
        <dbReference type="ARBA" id="ARBA00022448"/>
    </source>
</evidence>
<dbReference type="InterPro" id="IPR017871">
    <property type="entry name" value="ABC_transporter-like_CS"/>
</dbReference>
<dbReference type="SUPFAM" id="SSF52540">
    <property type="entry name" value="P-loop containing nucleoside triphosphate hydrolases"/>
    <property type="match status" value="2"/>
</dbReference>
<comment type="subcellular location">
    <subcellularLocation>
        <location evidence="1">Cell inner membrane</location>
        <topology evidence="1">Peripheral membrane protein</topology>
    </subcellularLocation>
</comment>
<dbReference type="GO" id="GO:0005524">
    <property type="term" value="F:ATP binding"/>
    <property type="evidence" value="ECO:0007669"/>
    <property type="project" value="UniProtKB-KW"/>
</dbReference>
<gene>
    <name evidence="11" type="ORF">SAMN04488498_112150</name>
</gene>
<dbReference type="AlphaFoldDB" id="A0A1I4CBJ6"/>
<keyword evidence="9" id="KW-0472">Membrane</keyword>
<keyword evidence="12" id="KW-1185">Reference proteome</keyword>
<dbReference type="PANTHER" id="PTHR43297:SF14">
    <property type="entry name" value="ATPASE AAA-TYPE CORE DOMAIN-CONTAINING PROTEIN"/>
    <property type="match status" value="1"/>
</dbReference>
<sequence>MTTLSHRTFETATTKPVLAIKDLSVTLSREGRRSRVLDGISFDLFPGEIVALVGESGSGKTSIGLTIQGLLPRESQPHVTGSILLTGIELVGAGAHTLRHARRHVVRAISQDPMSALNPTMTIRRQMRESNGASNASIADWLSRTGLPDPDRIADSLPHRLSGGQRQRVLIAMAMMAKPKLLIADEPNTALDVTTQQQILDLLRDHAREHTAILFVTHDLAVAASLADRVLVLYAGRIVEIGHIRDVVRNPAHPYSAGLLAARFDFNSDRLRPLPTLPPERGHSVNIESACAYATRCPLAQPDCTAIRPALLPVSSHRGTAACLHSEQTPFLAKPGAFSKPWPAKMTQEGTVLKLSNVGKSYPTGARSFWGFRRLKPVLKSVSLSIKSGECVALVGESGAGKSTLLRIAAGLLAPESGKVSRFDDLLPQVVFQDPISALTPWLSIGEQIGERLRALSRDSDYRRRRVGEALNLVGLDPVLMDALPSELSVGQCQRAVVARGVIVRPKLLLCDEPISAMDVSLAATTLNLLGDLRRRLGMAMLFVTHDLAAARIIADRIAVLKDGELVEVADPDTLLAAPQTAYTRSLIAAVPALDTRQGR</sequence>
<keyword evidence="3" id="KW-0813">Transport</keyword>
<dbReference type="InterPro" id="IPR050388">
    <property type="entry name" value="ABC_Ni/Peptide_Import"/>
</dbReference>
<evidence type="ECO:0000256" key="2">
    <source>
        <dbReference type="ARBA" id="ARBA00005417"/>
    </source>
</evidence>
<dbReference type="InterPro" id="IPR013563">
    <property type="entry name" value="Oligopep_ABC_C"/>
</dbReference>
<dbReference type="InterPro" id="IPR027417">
    <property type="entry name" value="P-loop_NTPase"/>
</dbReference>
<keyword evidence="8" id="KW-1278">Translocase</keyword>
<feature type="domain" description="ABC transporter" evidence="10">
    <location>
        <begin position="353"/>
        <end position="588"/>
    </location>
</feature>
<dbReference type="Pfam" id="PF00005">
    <property type="entry name" value="ABC_tran"/>
    <property type="match status" value="2"/>
</dbReference>
<evidence type="ECO:0000256" key="6">
    <source>
        <dbReference type="ARBA" id="ARBA00022741"/>
    </source>
</evidence>
<dbReference type="GO" id="GO:0005886">
    <property type="term" value="C:plasma membrane"/>
    <property type="evidence" value="ECO:0007669"/>
    <property type="project" value="UniProtKB-SubCell"/>
</dbReference>
<dbReference type="SMART" id="SM00382">
    <property type="entry name" value="AAA"/>
    <property type="match status" value="2"/>
</dbReference>
<dbReference type="Proteomes" id="UP000323300">
    <property type="component" value="Unassembled WGS sequence"/>
</dbReference>
<dbReference type="PANTHER" id="PTHR43297">
    <property type="entry name" value="OLIGOPEPTIDE TRANSPORT ATP-BINDING PROTEIN APPD"/>
    <property type="match status" value="1"/>
</dbReference>
<feature type="domain" description="ABC transporter" evidence="10">
    <location>
        <begin position="18"/>
        <end position="260"/>
    </location>
</feature>
<dbReference type="PROSITE" id="PS50893">
    <property type="entry name" value="ABC_TRANSPORTER_2"/>
    <property type="match status" value="2"/>
</dbReference>
<dbReference type="PROSITE" id="PS00211">
    <property type="entry name" value="ABC_TRANSPORTER_1"/>
    <property type="match status" value="2"/>
</dbReference>
<dbReference type="GO" id="GO:0016887">
    <property type="term" value="F:ATP hydrolysis activity"/>
    <property type="evidence" value="ECO:0007669"/>
    <property type="project" value="InterPro"/>
</dbReference>
<dbReference type="EMBL" id="FOSL01000012">
    <property type="protein sequence ID" value="SFK78578.1"/>
    <property type="molecule type" value="Genomic_DNA"/>
</dbReference>
<keyword evidence="7 11" id="KW-0067">ATP-binding</keyword>
<dbReference type="InterPro" id="IPR003439">
    <property type="entry name" value="ABC_transporter-like_ATP-bd"/>
</dbReference>
<evidence type="ECO:0000256" key="9">
    <source>
        <dbReference type="ARBA" id="ARBA00023136"/>
    </source>
</evidence>
<evidence type="ECO:0000313" key="11">
    <source>
        <dbReference type="EMBL" id="SFK78578.1"/>
    </source>
</evidence>
<comment type="similarity">
    <text evidence="2">Belongs to the ABC transporter superfamily.</text>
</comment>